<evidence type="ECO:0000259" key="1">
    <source>
        <dbReference type="PROSITE" id="PS51746"/>
    </source>
</evidence>
<protein>
    <submittedName>
        <fullName evidence="2">Phosphorylated protein phosphatase</fullName>
    </submittedName>
</protein>
<dbReference type="SMART" id="SM00332">
    <property type="entry name" value="PP2Cc"/>
    <property type="match status" value="1"/>
</dbReference>
<dbReference type="CDD" id="cd00143">
    <property type="entry name" value="PP2Cc"/>
    <property type="match status" value="1"/>
</dbReference>
<dbReference type="Pfam" id="PF13672">
    <property type="entry name" value="PP2C_2"/>
    <property type="match status" value="1"/>
</dbReference>
<organism evidence="2 3">
    <name type="scientific">Spiroplasma floricola 23-6</name>
    <dbReference type="NCBI Taxonomy" id="1336749"/>
    <lineage>
        <taxon>Bacteria</taxon>
        <taxon>Bacillati</taxon>
        <taxon>Mycoplasmatota</taxon>
        <taxon>Mollicutes</taxon>
        <taxon>Entomoplasmatales</taxon>
        <taxon>Spiroplasmataceae</taxon>
        <taxon>Spiroplasma</taxon>
    </lineage>
</organism>
<dbReference type="InterPro" id="IPR036457">
    <property type="entry name" value="PPM-type-like_dom_sf"/>
</dbReference>
<dbReference type="KEGG" id="sfz:SFLOR_v1c09040"/>
<dbReference type="SMART" id="SM00331">
    <property type="entry name" value="PP2C_SIG"/>
    <property type="match status" value="1"/>
</dbReference>
<name>A0A2K8SEU9_9MOLU</name>
<proteinExistence type="predicted"/>
<dbReference type="Proteomes" id="UP000231823">
    <property type="component" value="Chromosome"/>
</dbReference>
<gene>
    <name evidence="2" type="primary">prpC</name>
    <name evidence="2" type="ORF">SFLOR_v1c09040</name>
</gene>
<reference evidence="2 3" key="1">
    <citation type="submission" date="2017-12" db="EMBL/GenBank/DDBJ databases">
        <title>Complete genome sequence of Spiroplasma floricola 23-6 (ATCC 29989).</title>
        <authorList>
            <person name="Tsai Y.-M."/>
            <person name="Wu P.-S."/>
            <person name="Lo W.-S."/>
            <person name="Kuo C.-H."/>
        </authorList>
    </citation>
    <scope>NUCLEOTIDE SEQUENCE [LARGE SCALE GENOMIC DNA]</scope>
    <source>
        <strain evidence="2 3">23-6</strain>
    </source>
</reference>
<evidence type="ECO:0000313" key="2">
    <source>
        <dbReference type="EMBL" id="AUB31952.1"/>
    </source>
</evidence>
<evidence type="ECO:0000313" key="3">
    <source>
        <dbReference type="Proteomes" id="UP000231823"/>
    </source>
</evidence>
<dbReference type="OrthoDB" id="9801841at2"/>
<dbReference type="SUPFAM" id="SSF81606">
    <property type="entry name" value="PP2C-like"/>
    <property type="match status" value="1"/>
</dbReference>
<keyword evidence="3" id="KW-1185">Reference proteome</keyword>
<dbReference type="PANTHER" id="PTHR13832">
    <property type="entry name" value="PROTEIN PHOSPHATASE 2C"/>
    <property type="match status" value="1"/>
</dbReference>
<dbReference type="EMBL" id="CP025057">
    <property type="protein sequence ID" value="AUB31952.1"/>
    <property type="molecule type" value="Genomic_DNA"/>
</dbReference>
<dbReference type="GO" id="GO:0004722">
    <property type="term" value="F:protein serine/threonine phosphatase activity"/>
    <property type="evidence" value="ECO:0007669"/>
    <property type="project" value="InterPro"/>
</dbReference>
<dbReference type="Gene3D" id="3.60.40.10">
    <property type="entry name" value="PPM-type phosphatase domain"/>
    <property type="match status" value="1"/>
</dbReference>
<dbReference type="RefSeq" id="WP_100916907.1">
    <property type="nucleotide sequence ID" value="NZ_CP025057.1"/>
</dbReference>
<sequence length="253" mass="28731">MKFKNAKLTDVGNYRKSNQDNLDFSIKKSGEAFGIVCDGMGGHACGEIASEIAVKKFVEYFQEQDFSNLTQKEVNRWLRNSVSNILTEMIEYSNENFETKDMGTTLTAILFTNVGAFVINVGDSRTYKLVNNELFQITQDQNLWNSTPEAERKDIQMSGVYERANDFTFWKVLTSALGPQKTLRIDTYYVENQEGTYILTTDGVHDYMDEEITASTLSNKKVKLKDKAELIIEDAKDNASTDNLSILIIEVEK</sequence>
<dbReference type="PROSITE" id="PS51746">
    <property type="entry name" value="PPM_2"/>
    <property type="match status" value="1"/>
</dbReference>
<dbReference type="AlphaFoldDB" id="A0A2K8SEU9"/>
<accession>A0A2K8SEU9</accession>
<dbReference type="InterPro" id="IPR015655">
    <property type="entry name" value="PP2C"/>
</dbReference>
<feature type="domain" description="PPM-type phosphatase" evidence="1">
    <location>
        <begin position="4"/>
        <end position="251"/>
    </location>
</feature>
<dbReference type="InterPro" id="IPR001932">
    <property type="entry name" value="PPM-type_phosphatase-like_dom"/>
</dbReference>
<dbReference type="PANTHER" id="PTHR13832:SF860">
    <property type="entry name" value="PROTEIN PHOSPHATASE PHPP"/>
    <property type="match status" value="1"/>
</dbReference>